<proteinExistence type="inferred from homology"/>
<evidence type="ECO:0000256" key="9">
    <source>
        <dbReference type="ARBA" id="ARBA00049557"/>
    </source>
</evidence>
<evidence type="ECO:0000256" key="2">
    <source>
        <dbReference type="ARBA" id="ARBA00004918"/>
    </source>
</evidence>
<sequence>MAPTIISITLEDSTDVTDLVLKQGHGVKALSEMGLKSIPQQYIQPLEERLLISKIIMPQQHQQQQQSMIIPIIDMSQLLDGHDDDDDQVLMVANSICDAAEKWGFFQVVNHGVPLQVLENVKKATHGFFGMPPEEKRKYSKENSPSNNVRLTTSFIPQVEKALEWKDYLSLFYVSDDEAEALWPPICKDQVLEYMKSSKTLSNRLVQVLMKRLNVHEIDETKQSLLMGSLRANLNYYPICPNPELTVGVGRHSDVSTFTILLQDDVGGLYVRGMDAGGGGGDGWIHIPPIDGALVINIGDALQIMSNGRYKSAEHRVAANGTKNRISVPLFINPRPQDIIGPLPEVLARGEKPIYKQVLYSDYVKHFYRKAHDGKKTIEFAKITQN</sequence>
<dbReference type="InterPro" id="IPR027443">
    <property type="entry name" value="IPNS-like_sf"/>
</dbReference>
<dbReference type="PANTHER" id="PTHR10209:SF243">
    <property type="entry name" value="FERULOYL COA ORTHO-HYDROXYLASE 1-RELATED"/>
    <property type="match status" value="1"/>
</dbReference>
<dbReference type="EMBL" id="JAFEMO010000010">
    <property type="protein sequence ID" value="KAH7560384.1"/>
    <property type="molecule type" value="Genomic_DNA"/>
</dbReference>
<dbReference type="Pfam" id="PF14226">
    <property type="entry name" value="DIOX_N"/>
    <property type="match status" value="1"/>
</dbReference>
<comment type="similarity">
    <text evidence="3 10">Belongs to the iron/ascorbate-dependent oxidoreductase family.</text>
</comment>
<keyword evidence="5" id="KW-0223">Dioxygenase</keyword>
<evidence type="ECO:0000256" key="6">
    <source>
        <dbReference type="ARBA" id="ARBA00023002"/>
    </source>
</evidence>
<dbReference type="PROSITE" id="PS51471">
    <property type="entry name" value="FE2OG_OXY"/>
    <property type="match status" value="1"/>
</dbReference>
<accession>A0ABQ8HH53</accession>
<evidence type="ECO:0000313" key="12">
    <source>
        <dbReference type="EMBL" id="KAH7560384.1"/>
    </source>
</evidence>
<dbReference type="PANTHER" id="PTHR10209">
    <property type="entry name" value="OXIDOREDUCTASE, 2OG-FE II OXYGENASE FAMILY PROTEIN"/>
    <property type="match status" value="1"/>
</dbReference>
<dbReference type="Pfam" id="PF03171">
    <property type="entry name" value="2OG-FeII_Oxy"/>
    <property type="match status" value="1"/>
</dbReference>
<gene>
    <name evidence="12" type="ORF">JRO89_XS10G0008600</name>
</gene>
<evidence type="ECO:0000256" key="7">
    <source>
        <dbReference type="ARBA" id="ARBA00023004"/>
    </source>
</evidence>
<evidence type="ECO:0000256" key="10">
    <source>
        <dbReference type="RuleBase" id="RU003682"/>
    </source>
</evidence>
<keyword evidence="6 10" id="KW-0560">Oxidoreductase</keyword>
<evidence type="ECO:0000256" key="5">
    <source>
        <dbReference type="ARBA" id="ARBA00022964"/>
    </source>
</evidence>
<evidence type="ECO:0000256" key="4">
    <source>
        <dbReference type="ARBA" id="ARBA00022723"/>
    </source>
</evidence>
<keyword evidence="4 10" id="KW-0479">Metal-binding</keyword>
<comment type="catalytic activity">
    <reaction evidence="8">
        <text>(E)-feruloyl-CoA + 2-oxoglutarate + O2 = (E)-6-hydroxyferuloyl-CoA + succinate + CO2</text>
        <dbReference type="Rhea" id="RHEA:57856"/>
        <dbReference type="ChEBI" id="CHEBI:15379"/>
        <dbReference type="ChEBI" id="CHEBI:16526"/>
        <dbReference type="ChEBI" id="CHEBI:16810"/>
        <dbReference type="ChEBI" id="CHEBI:30031"/>
        <dbReference type="ChEBI" id="CHEBI:87305"/>
        <dbReference type="ChEBI" id="CHEBI:142390"/>
        <dbReference type="EC" id="1.14.11.61"/>
    </reaction>
</comment>
<keyword evidence="7 10" id="KW-0408">Iron</keyword>
<dbReference type="Gene3D" id="2.60.120.330">
    <property type="entry name" value="B-lactam Antibiotic, Isopenicillin N Synthase, Chain"/>
    <property type="match status" value="1"/>
</dbReference>
<dbReference type="SUPFAM" id="SSF51197">
    <property type="entry name" value="Clavaminate synthase-like"/>
    <property type="match status" value="1"/>
</dbReference>
<evidence type="ECO:0000256" key="8">
    <source>
        <dbReference type="ARBA" id="ARBA00048503"/>
    </source>
</evidence>
<keyword evidence="13" id="KW-1185">Reference proteome</keyword>
<feature type="domain" description="Fe2OG dioxygenase" evidence="11">
    <location>
        <begin position="228"/>
        <end position="334"/>
    </location>
</feature>
<comment type="catalytic activity">
    <reaction evidence="9">
        <text>(E)-4-coumaroyl-CoA + 2-oxoglutarate + O2 = (E)-2,4-dihydroxycinnamoyl-CoA + succinate + CO2</text>
        <dbReference type="Rhea" id="RHEA:57868"/>
        <dbReference type="ChEBI" id="CHEBI:15379"/>
        <dbReference type="ChEBI" id="CHEBI:16526"/>
        <dbReference type="ChEBI" id="CHEBI:16810"/>
        <dbReference type="ChEBI" id="CHEBI:30031"/>
        <dbReference type="ChEBI" id="CHEBI:85008"/>
        <dbReference type="ChEBI" id="CHEBI:142398"/>
        <dbReference type="EC" id="1.14.11.62"/>
    </reaction>
</comment>
<organism evidence="12 13">
    <name type="scientific">Xanthoceras sorbifolium</name>
    <dbReference type="NCBI Taxonomy" id="99658"/>
    <lineage>
        <taxon>Eukaryota</taxon>
        <taxon>Viridiplantae</taxon>
        <taxon>Streptophyta</taxon>
        <taxon>Embryophyta</taxon>
        <taxon>Tracheophyta</taxon>
        <taxon>Spermatophyta</taxon>
        <taxon>Magnoliopsida</taxon>
        <taxon>eudicotyledons</taxon>
        <taxon>Gunneridae</taxon>
        <taxon>Pentapetalae</taxon>
        <taxon>rosids</taxon>
        <taxon>malvids</taxon>
        <taxon>Sapindales</taxon>
        <taxon>Sapindaceae</taxon>
        <taxon>Xanthoceroideae</taxon>
        <taxon>Xanthoceras</taxon>
    </lineage>
</organism>
<evidence type="ECO:0000256" key="3">
    <source>
        <dbReference type="ARBA" id="ARBA00008056"/>
    </source>
</evidence>
<comment type="cofactor">
    <cofactor evidence="1">
        <name>L-ascorbate</name>
        <dbReference type="ChEBI" id="CHEBI:38290"/>
    </cofactor>
</comment>
<dbReference type="InterPro" id="IPR026992">
    <property type="entry name" value="DIOX_N"/>
</dbReference>
<evidence type="ECO:0000259" key="11">
    <source>
        <dbReference type="PROSITE" id="PS51471"/>
    </source>
</evidence>
<dbReference type="InterPro" id="IPR044861">
    <property type="entry name" value="IPNS-like_FE2OG_OXY"/>
</dbReference>
<dbReference type="Proteomes" id="UP000827721">
    <property type="component" value="Unassembled WGS sequence"/>
</dbReference>
<protein>
    <recommendedName>
        <fullName evidence="11">Fe2OG dioxygenase domain-containing protein</fullName>
    </recommendedName>
</protein>
<comment type="caution">
    <text evidence="12">The sequence shown here is derived from an EMBL/GenBank/DDBJ whole genome shotgun (WGS) entry which is preliminary data.</text>
</comment>
<evidence type="ECO:0000313" key="13">
    <source>
        <dbReference type="Proteomes" id="UP000827721"/>
    </source>
</evidence>
<name>A0ABQ8HH53_9ROSI</name>
<reference evidence="12 13" key="1">
    <citation type="submission" date="2021-02" db="EMBL/GenBank/DDBJ databases">
        <title>Plant Genome Project.</title>
        <authorList>
            <person name="Zhang R.-G."/>
        </authorList>
    </citation>
    <scope>NUCLEOTIDE SEQUENCE [LARGE SCALE GENOMIC DNA]</scope>
    <source>
        <tissue evidence="12">Leaves</tissue>
    </source>
</reference>
<evidence type="ECO:0000256" key="1">
    <source>
        <dbReference type="ARBA" id="ARBA00001961"/>
    </source>
</evidence>
<dbReference type="InterPro" id="IPR005123">
    <property type="entry name" value="Oxoglu/Fe-dep_dioxygenase_dom"/>
</dbReference>
<comment type="pathway">
    <text evidence="2">Phenylpropanoid metabolism.</text>
</comment>